<keyword evidence="2 4" id="KW-0479">Metal-binding</keyword>
<dbReference type="Pfam" id="PF00034">
    <property type="entry name" value="Cytochrom_C"/>
    <property type="match status" value="1"/>
</dbReference>
<sequence length="179" mass="19543">MRGLGAAARFVLATAPRDVIGEEGALRGSLLLVVAIACAAPFTEAVAQTAAREPVRLVPFEVVDQAIPRPLTDTPGNAERGQRLALDRSKGNCVTCHELPLSADFQGNLGPPLTGVADRYEPGELRLRIVDTKRINPDSNMPSYYRVEGLNRVRRDWAGRPMLEAQEVEDILAYLLTLR</sequence>
<dbReference type="GO" id="GO:0020037">
    <property type="term" value="F:heme binding"/>
    <property type="evidence" value="ECO:0007669"/>
    <property type="project" value="InterPro"/>
</dbReference>
<gene>
    <name evidence="6" type="primary">soxX</name>
    <name evidence="6" type="ORF">DFH01_10920</name>
</gene>
<proteinExistence type="predicted"/>
<evidence type="ECO:0000256" key="2">
    <source>
        <dbReference type="ARBA" id="ARBA00022723"/>
    </source>
</evidence>
<reference evidence="7" key="1">
    <citation type="submission" date="2018-05" db="EMBL/GenBank/DDBJ databases">
        <authorList>
            <person name="Du Z."/>
            <person name="Wang X."/>
        </authorList>
    </citation>
    <scope>NUCLEOTIDE SEQUENCE [LARGE SCALE GENOMIC DNA]</scope>
    <source>
        <strain evidence="7">CQN31</strain>
    </source>
</reference>
<dbReference type="InterPro" id="IPR009056">
    <property type="entry name" value="Cyt_c-like_dom"/>
</dbReference>
<accession>A0A317FIF2</accession>
<dbReference type="SUPFAM" id="SSF46626">
    <property type="entry name" value="Cytochrome c"/>
    <property type="match status" value="1"/>
</dbReference>
<dbReference type="InterPro" id="IPR030999">
    <property type="entry name" value="Thiosulf_SoxX"/>
</dbReference>
<comment type="caution">
    <text evidence="6">The sequence shown here is derived from an EMBL/GenBank/DDBJ whole genome shotgun (WGS) entry which is preliminary data.</text>
</comment>
<evidence type="ECO:0000259" key="5">
    <source>
        <dbReference type="PROSITE" id="PS51007"/>
    </source>
</evidence>
<dbReference type="OrthoDB" id="9793634at2"/>
<dbReference type="GO" id="GO:0046872">
    <property type="term" value="F:metal ion binding"/>
    <property type="evidence" value="ECO:0007669"/>
    <property type="project" value="UniProtKB-KW"/>
</dbReference>
<dbReference type="NCBIfam" id="TIGR04485">
    <property type="entry name" value="thiosulf_SoxX"/>
    <property type="match status" value="1"/>
</dbReference>
<evidence type="ECO:0000256" key="4">
    <source>
        <dbReference type="PROSITE-ProRule" id="PRU00433"/>
    </source>
</evidence>
<keyword evidence="1 4" id="KW-0349">Heme</keyword>
<dbReference type="Gene3D" id="1.10.760.10">
    <property type="entry name" value="Cytochrome c-like domain"/>
    <property type="match status" value="1"/>
</dbReference>
<keyword evidence="7" id="KW-1185">Reference proteome</keyword>
<name>A0A317FIF2_9PROT</name>
<organism evidence="6 7">
    <name type="scientific">Falsiroseomonas bella</name>
    <dbReference type="NCBI Taxonomy" id="2184016"/>
    <lineage>
        <taxon>Bacteria</taxon>
        <taxon>Pseudomonadati</taxon>
        <taxon>Pseudomonadota</taxon>
        <taxon>Alphaproteobacteria</taxon>
        <taxon>Acetobacterales</taxon>
        <taxon>Roseomonadaceae</taxon>
        <taxon>Falsiroseomonas</taxon>
    </lineage>
</organism>
<feature type="domain" description="Cytochrome c" evidence="5">
    <location>
        <begin position="76"/>
        <end position="179"/>
    </location>
</feature>
<evidence type="ECO:0000313" key="7">
    <source>
        <dbReference type="Proteomes" id="UP000245765"/>
    </source>
</evidence>
<dbReference type="GO" id="GO:0009055">
    <property type="term" value="F:electron transfer activity"/>
    <property type="evidence" value="ECO:0007669"/>
    <property type="project" value="InterPro"/>
</dbReference>
<dbReference type="EMBL" id="QGNA01000002">
    <property type="protein sequence ID" value="PWS37346.1"/>
    <property type="molecule type" value="Genomic_DNA"/>
</dbReference>
<dbReference type="InterPro" id="IPR036909">
    <property type="entry name" value="Cyt_c-like_dom_sf"/>
</dbReference>
<protein>
    <submittedName>
        <fullName evidence="6">Sulfur oxidation c-type cytochrome SoxX</fullName>
    </submittedName>
</protein>
<evidence type="ECO:0000256" key="3">
    <source>
        <dbReference type="ARBA" id="ARBA00023004"/>
    </source>
</evidence>
<dbReference type="PROSITE" id="PS51007">
    <property type="entry name" value="CYTC"/>
    <property type="match status" value="1"/>
</dbReference>
<evidence type="ECO:0000313" key="6">
    <source>
        <dbReference type="EMBL" id="PWS37346.1"/>
    </source>
</evidence>
<dbReference type="Proteomes" id="UP000245765">
    <property type="component" value="Unassembled WGS sequence"/>
</dbReference>
<evidence type="ECO:0000256" key="1">
    <source>
        <dbReference type="ARBA" id="ARBA00022617"/>
    </source>
</evidence>
<dbReference type="AlphaFoldDB" id="A0A317FIF2"/>
<keyword evidence="3 4" id="KW-0408">Iron</keyword>